<protein>
    <submittedName>
        <fullName evidence="1">Uncharacterized protein</fullName>
    </submittedName>
</protein>
<dbReference type="AlphaFoldDB" id="A0AA38HIV6"/>
<dbReference type="Proteomes" id="UP001168821">
    <property type="component" value="Unassembled WGS sequence"/>
</dbReference>
<dbReference type="InterPro" id="IPR015417">
    <property type="entry name" value="Gly_reductase_pB_sua/b"/>
</dbReference>
<dbReference type="Pfam" id="PF09338">
    <property type="entry name" value="Gly_reductase"/>
    <property type="match status" value="1"/>
</dbReference>
<gene>
    <name evidence="1" type="ORF">Zmor_011808</name>
</gene>
<keyword evidence="2" id="KW-1185">Reference proteome</keyword>
<evidence type="ECO:0000313" key="1">
    <source>
        <dbReference type="EMBL" id="KAJ3616608.1"/>
    </source>
</evidence>
<reference evidence="1" key="1">
    <citation type="journal article" date="2023" name="G3 (Bethesda)">
        <title>Whole genome assemblies of Zophobas morio and Tenebrio molitor.</title>
        <authorList>
            <person name="Kaur S."/>
            <person name="Stinson S.A."/>
            <person name="diCenzo G.C."/>
        </authorList>
    </citation>
    <scope>NUCLEOTIDE SEQUENCE</scope>
    <source>
        <strain evidence="1">QUZm001</strain>
    </source>
</reference>
<proteinExistence type="predicted"/>
<dbReference type="EMBL" id="JALNTZ010003193">
    <property type="protein sequence ID" value="KAJ3616608.1"/>
    <property type="molecule type" value="Genomic_DNA"/>
</dbReference>
<comment type="caution">
    <text evidence="1">The sequence shown here is derived from an EMBL/GenBank/DDBJ whole genome shotgun (WGS) entry which is preliminary data.</text>
</comment>
<sequence length="265" mass="28939">MERPGPLSAHLAADILTDEIRKVLKEAKDVEISHVEEFKHERHYGKPRIVVVKEIMGQGAMHDNLILPMEPVGTVGAVPNVDLGNLPIAMSPLELVDGGIHALTCIGPASKETSRHYFREPLVMEALSDPEIDFLGCIIVGSPQVNGEKFYVSKRLGQMIEYISPDGAAITTEGFGNNHIDFAEHHRSIGSRGVKVVGCTYGAQQGALVVGNEYMYAMVDNNKSKQGIENEILSNNTLCPEDAIRILTMLKAVIAGEEVEEAERK</sequence>
<evidence type="ECO:0000313" key="2">
    <source>
        <dbReference type="Proteomes" id="UP001168821"/>
    </source>
</evidence>
<dbReference type="GO" id="GO:0050485">
    <property type="term" value="F:oxidoreductase activity, acting on X-H and Y-H to form an X-Y bond, with a disulfide as acceptor"/>
    <property type="evidence" value="ECO:0007669"/>
    <property type="project" value="InterPro"/>
</dbReference>
<accession>A0AA38HIV6</accession>
<name>A0AA38HIV6_9CUCU</name>
<organism evidence="1 2">
    <name type="scientific">Zophobas morio</name>
    <dbReference type="NCBI Taxonomy" id="2755281"/>
    <lineage>
        <taxon>Eukaryota</taxon>
        <taxon>Metazoa</taxon>
        <taxon>Ecdysozoa</taxon>
        <taxon>Arthropoda</taxon>
        <taxon>Hexapoda</taxon>
        <taxon>Insecta</taxon>
        <taxon>Pterygota</taxon>
        <taxon>Neoptera</taxon>
        <taxon>Endopterygota</taxon>
        <taxon>Coleoptera</taxon>
        <taxon>Polyphaga</taxon>
        <taxon>Cucujiformia</taxon>
        <taxon>Tenebrionidae</taxon>
        <taxon>Zophobas</taxon>
    </lineage>
</organism>